<accession>A0A8I1GEW6</accession>
<dbReference type="Proteomes" id="UP000655994">
    <property type="component" value="Unassembled WGS sequence"/>
</dbReference>
<feature type="coiled-coil region" evidence="1">
    <location>
        <begin position="133"/>
        <end position="160"/>
    </location>
</feature>
<evidence type="ECO:0000256" key="3">
    <source>
        <dbReference type="SAM" id="Phobius"/>
    </source>
</evidence>
<dbReference type="Proteomes" id="UP000621390">
    <property type="component" value="Unassembled WGS sequence"/>
</dbReference>
<evidence type="ECO:0000313" key="4">
    <source>
        <dbReference type="EMBL" id="MBJ7265573.1"/>
    </source>
</evidence>
<organism evidence="5 6">
    <name type="scientific">Idiomarina abyssalis</name>
    <dbReference type="NCBI Taxonomy" id="86102"/>
    <lineage>
        <taxon>Bacteria</taxon>
        <taxon>Pseudomonadati</taxon>
        <taxon>Pseudomonadota</taxon>
        <taxon>Gammaproteobacteria</taxon>
        <taxon>Alteromonadales</taxon>
        <taxon>Idiomarinaceae</taxon>
        <taxon>Idiomarina</taxon>
    </lineage>
</organism>
<feature type="region of interest" description="Disordered" evidence="2">
    <location>
        <begin position="1"/>
        <end position="43"/>
    </location>
</feature>
<comment type="caution">
    <text evidence="5">The sequence shown here is derived from an EMBL/GenBank/DDBJ whole genome shotgun (WGS) entry which is preliminary data.</text>
</comment>
<evidence type="ECO:0000313" key="7">
    <source>
        <dbReference type="Proteomes" id="UP000655994"/>
    </source>
</evidence>
<dbReference type="EMBL" id="JAEMOP010000009">
    <property type="protein sequence ID" value="MBJ7316753.1"/>
    <property type="molecule type" value="Genomic_DNA"/>
</dbReference>
<sequence>MSNGNYDNENPDSLVQFSEETVQPEQRQSDNVGGDNAAEAASAPKKKPLFTWTKLFVISVVSVILLGISSAAVVYLHNPANDSPSIAEKADPQVVKSASNDVVEQLRTMQLESGSTRENQPVAKVQPLNTKDFEDLKSVVKEQNEKIEKLISDISQIRDQRTGDDSQLLEGSAFNRVAEQINRIAEDQKQTQSQLEKVEGLSKSALRELDGKINALQVSVTGLEKQKEQKQKAKESSAKAVTGNELKLVSVSPGFAFIQDLRSPKEEPFSLTVGEMLRGHGRVQKITGSGCIHTTRSKLQPVGGICSEG</sequence>
<keyword evidence="3" id="KW-1133">Transmembrane helix</keyword>
<evidence type="ECO:0000313" key="5">
    <source>
        <dbReference type="EMBL" id="MBJ7316753.1"/>
    </source>
</evidence>
<feature type="transmembrane region" description="Helical" evidence="3">
    <location>
        <begin position="55"/>
        <end position="76"/>
    </location>
</feature>
<dbReference type="RefSeq" id="WP_199493469.1">
    <property type="nucleotide sequence ID" value="NZ_JAEMOP010000009.1"/>
</dbReference>
<evidence type="ECO:0000256" key="2">
    <source>
        <dbReference type="SAM" id="MobiDB-lite"/>
    </source>
</evidence>
<keyword evidence="7" id="KW-1185">Reference proteome</keyword>
<dbReference type="AlphaFoldDB" id="A0A8I1GEW6"/>
<gene>
    <name evidence="4" type="ORF">JHC10_01310</name>
    <name evidence="5" type="ORF">JHC11_12230</name>
</gene>
<feature type="coiled-coil region" evidence="1">
    <location>
        <begin position="206"/>
        <end position="233"/>
    </location>
</feature>
<dbReference type="EMBL" id="JAEMOS010000002">
    <property type="protein sequence ID" value="MBJ7265573.1"/>
    <property type="molecule type" value="Genomic_DNA"/>
</dbReference>
<feature type="compositionally biased region" description="Polar residues" evidence="2">
    <location>
        <begin position="1"/>
        <end position="31"/>
    </location>
</feature>
<keyword evidence="3" id="KW-0812">Transmembrane</keyword>
<keyword evidence="3" id="KW-0472">Membrane</keyword>
<keyword evidence="1" id="KW-0175">Coiled coil</keyword>
<proteinExistence type="predicted"/>
<protein>
    <submittedName>
        <fullName evidence="5">Uncharacterized protein</fullName>
    </submittedName>
</protein>
<reference evidence="5 7" key="1">
    <citation type="submission" date="2020-09" db="EMBL/GenBank/DDBJ databases">
        <title>Draft Genomes of Bacterial Isolates from North Pond Shallow Sediments.</title>
        <authorList>
            <person name="Kiel Reese B."/>
            <person name="Mullis M."/>
            <person name="Weisend R.E."/>
        </authorList>
    </citation>
    <scope>NUCLEOTIDE SEQUENCE</scope>
    <source>
        <strain evidence="5">KJE-2</strain>
        <strain evidence="4 7">KJE-3</strain>
    </source>
</reference>
<evidence type="ECO:0000256" key="1">
    <source>
        <dbReference type="SAM" id="Coils"/>
    </source>
</evidence>
<name>A0A8I1GEW6_9GAMM</name>
<evidence type="ECO:0000313" key="6">
    <source>
        <dbReference type="Proteomes" id="UP000621390"/>
    </source>
</evidence>